<dbReference type="PANTHER" id="PTHR47260:SF3">
    <property type="entry name" value="THIOESTERASE FAMILY PROTEIN (AFU_ORTHOLOGUE AFUA_7G03960)"/>
    <property type="match status" value="1"/>
</dbReference>
<evidence type="ECO:0000313" key="3">
    <source>
        <dbReference type="Proteomes" id="UP000799440"/>
    </source>
</evidence>
<proteinExistence type="predicted"/>
<dbReference type="InterPro" id="IPR052061">
    <property type="entry name" value="PTE-AB_protein"/>
</dbReference>
<organism evidence="2 3">
    <name type="scientific">Sporormia fimetaria CBS 119925</name>
    <dbReference type="NCBI Taxonomy" id="1340428"/>
    <lineage>
        <taxon>Eukaryota</taxon>
        <taxon>Fungi</taxon>
        <taxon>Dikarya</taxon>
        <taxon>Ascomycota</taxon>
        <taxon>Pezizomycotina</taxon>
        <taxon>Dothideomycetes</taxon>
        <taxon>Pleosporomycetidae</taxon>
        <taxon>Pleosporales</taxon>
        <taxon>Sporormiaceae</taxon>
        <taxon>Sporormia</taxon>
    </lineage>
</organism>
<dbReference type="OrthoDB" id="506431at2759"/>
<dbReference type="Proteomes" id="UP000799440">
    <property type="component" value="Unassembled WGS sequence"/>
</dbReference>
<reference evidence="2" key="1">
    <citation type="journal article" date="2020" name="Stud. Mycol.">
        <title>101 Dothideomycetes genomes: a test case for predicting lifestyles and emergence of pathogens.</title>
        <authorList>
            <person name="Haridas S."/>
            <person name="Albert R."/>
            <person name="Binder M."/>
            <person name="Bloem J."/>
            <person name="Labutti K."/>
            <person name="Salamov A."/>
            <person name="Andreopoulos B."/>
            <person name="Baker S."/>
            <person name="Barry K."/>
            <person name="Bills G."/>
            <person name="Bluhm B."/>
            <person name="Cannon C."/>
            <person name="Castanera R."/>
            <person name="Culley D."/>
            <person name="Daum C."/>
            <person name="Ezra D."/>
            <person name="Gonzalez J."/>
            <person name="Henrissat B."/>
            <person name="Kuo A."/>
            <person name="Liang C."/>
            <person name="Lipzen A."/>
            <person name="Lutzoni F."/>
            <person name="Magnuson J."/>
            <person name="Mondo S."/>
            <person name="Nolan M."/>
            <person name="Ohm R."/>
            <person name="Pangilinan J."/>
            <person name="Park H.-J."/>
            <person name="Ramirez L."/>
            <person name="Alfaro M."/>
            <person name="Sun H."/>
            <person name="Tritt A."/>
            <person name="Yoshinaga Y."/>
            <person name="Zwiers L.-H."/>
            <person name="Turgeon B."/>
            <person name="Goodwin S."/>
            <person name="Spatafora J."/>
            <person name="Crous P."/>
            <person name="Grigoriev I."/>
        </authorList>
    </citation>
    <scope>NUCLEOTIDE SEQUENCE</scope>
    <source>
        <strain evidence="2">CBS 119925</strain>
    </source>
</reference>
<dbReference type="Gene3D" id="3.10.129.10">
    <property type="entry name" value="Hotdog Thioesterase"/>
    <property type="match status" value="1"/>
</dbReference>
<protein>
    <recommendedName>
        <fullName evidence="1">Thioesterase domain-containing protein</fullName>
    </recommendedName>
</protein>
<accession>A0A6A6VCW6</accession>
<keyword evidence="3" id="KW-1185">Reference proteome</keyword>
<dbReference type="Pfam" id="PF03061">
    <property type="entry name" value="4HBT"/>
    <property type="match status" value="1"/>
</dbReference>
<evidence type="ECO:0000259" key="1">
    <source>
        <dbReference type="Pfam" id="PF03061"/>
    </source>
</evidence>
<dbReference type="CDD" id="cd03443">
    <property type="entry name" value="PaaI_thioesterase"/>
    <property type="match status" value="1"/>
</dbReference>
<dbReference type="SUPFAM" id="SSF54637">
    <property type="entry name" value="Thioesterase/thiol ester dehydrase-isomerase"/>
    <property type="match status" value="1"/>
</dbReference>
<dbReference type="AlphaFoldDB" id="A0A6A6VCW6"/>
<feature type="domain" description="Thioesterase" evidence="1">
    <location>
        <begin position="99"/>
        <end position="186"/>
    </location>
</feature>
<sequence>MASHTEKETIDHFNETPWCKALITDPYWAPHRTRHQQARPRSKKYRKADAFFADTLSTDRTIRYCLTLKPREIKTTEPAYLEIRTIMDLGNGLTGHPSICHGGFVATMLDEVLGVLIQLNLEKKMEKLKREDRKHPGLSCFTAYLNTNYKRPVPAPGKVLCVAKFIMQERNKIYVSGSIEDGEGTVFTTGDGMFVEVVRTPSVL</sequence>
<dbReference type="EMBL" id="MU006570">
    <property type="protein sequence ID" value="KAF2748003.1"/>
    <property type="molecule type" value="Genomic_DNA"/>
</dbReference>
<dbReference type="InterPro" id="IPR029069">
    <property type="entry name" value="HotDog_dom_sf"/>
</dbReference>
<name>A0A6A6VCW6_9PLEO</name>
<gene>
    <name evidence="2" type="ORF">M011DRAFT_401476</name>
</gene>
<dbReference type="InterPro" id="IPR006683">
    <property type="entry name" value="Thioestr_dom"/>
</dbReference>
<evidence type="ECO:0000313" key="2">
    <source>
        <dbReference type="EMBL" id="KAF2748003.1"/>
    </source>
</evidence>
<dbReference type="PANTHER" id="PTHR47260">
    <property type="entry name" value="UPF0644 PROTEIN PB2B4.06"/>
    <property type="match status" value="1"/>
</dbReference>